<dbReference type="GO" id="GO:0000175">
    <property type="term" value="F:3'-5'-RNA exonuclease activity"/>
    <property type="evidence" value="ECO:0007669"/>
    <property type="project" value="TreeGrafter"/>
</dbReference>
<feature type="region of interest" description="Disordered" evidence="1">
    <location>
        <begin position="1"/>
        <end position="21"/>
    </location>
</feature>
<dbReference type="Gene3D" id="3.60.10.10">
    <property type="entry name" value="Endonuclease/exonuclease/phosphatase"/>
    <property type="match status" value="1"/>
</dbReference>
<dbReference type="PANTHER" id="PTHR12121">
    <property type="entry name" value="CARBON CATABOLITE REPRESSOR PROTEIN 4"/>
    <property type="match status" value="1"/>
</dbReference>
<dbReference type="InterPro" id="IPR005135">
    <property type="entry name" value="Endo/exonuclease/phosphatase"/>
</dbReference>
<feature type="compositionally biased region" description="Low complexity" evidence="1">
    <location>
        <begin position="1"/>
        <end position="14"/>
    </location>
</feature>
<reference evidence="3 4" key="1">
    <citation type="submission" date="2020-04" db="EMBL/GenBank/DDBJ databases">
        <title>Perkinsus olseni comparative genomics.</title>
        <authorList>
            <person name="Bogema D.R."/>
        </authorList>
    </citation>
    <scope>NUCLEOTIDE SEQUENCE [LARGE SCALE GENOMIC DNA]</scope>
    <source>
        <strain evidence="3">ATCC PRA-205</strain>
    </source>
</reference>
<gene>
    <name evidence="3" type="ORF">FOZ62_023104</name>
</gene>
<evidence type="ECO:0000259" key="2">
    <source>
        <dbReference type="Pfam" id="PF03372"/>
    </source>
</evidence>
<dbReference type="SUPFAM" id="SSF56219">
    <property type="entry name" value="DNase I-like"/>
    <property type="match status" value="1"/>
</dbReference>
<dbReference type="Proteomes" id="UP000574390">
    <property type="component" value="Unassembled WGS sequence"/>
</dbReference>
<evidence type="ECO:0000313" key="4">
    <source>
        <dbReference type="Proteomes" id="UP000574390"/>
    </source>
</evidence>
<dbReference type="GO" id="GO:0005739">
    <property type="term" value="C:mitochondrion"/>
    <property type="evidence" value="ECO:0007669"/>
    <property type="project" value="TreeGrafter"/>
</dbReference>
<proteinExistence type="predicted"/>
<protein>
    <recommendedName>
        <fullName evidence="2">Endonuclease/exonuclease/phosphatase domain-containing protein</fullName>
    </recommendedName>
</protein>
<dbReference type="AlphaFoldDB" id="A0A7J6SW67"/>
<organism evidence="3 4">
    <name type="scientific">Perkinsus olseni</name>
    <name type="common">Perkinsus atlanticus</name>
    <dbReference type="NCBI Taxonomy" id="32597"/>
    <lineage>
        <taxon>Eukaryota</taxon>
        <taxon>Sar</taxon>
        <taxon>Alveolata</taxon>
        <taxon>Perkinsozoa</taxon>
        <taxon>Perkinsea</taxon>
        <taxon>Perkinsida</taxon>
        <taxon>Perkinsidae</taxon>
        <taxon>Perkinsus</taxon>
    </lineage>
</organism>
<evidence type="ECO:0000313" key="3">
    <source>
        <dbReference type="EMBL" id="KAF4736832.1"/>
    </source>
</evidence>
<sequence length="593" mass="66640">MPSSNTTTTTTTSTSEDELLAPYDVTEPVVINEDGDNIEIRIHFNGRLVALHRRSSDDVDQVLKRMRLSMEKSSSKKKKHQKASCPIEIHLKFMDGQGHALASSDGPTGEGAAEPLLLGSIVANTKAVSVNEEVFPVAHNIPTIEALALKLYTFARYPVFPQVECSNVNPDDLVYEYYDDDGELVHAGKVFFPSDDLIGKKIKVVAYHSQWPQTSRRESPYSRAVLPSPSIGTFRDRRLPRALEPTDPTHLRVASFNVLGQRHIRTPLEPIFYHVRDCKEVVDFDYRAPLLMRELLDVKADVAAFQEADTRFMDAAASAMPDYTLWLAEDKGRESEGNKGRRGEGCGLAFRKDRFEEVGRSMLELGSDGLLEEFTAEEIATLQRRWAGVDIFKDVFDNLGMVAQLLTLRDRSTSRLYIVGNTHLYHSPKAPHVKILQTHMIMKALERLMAEHPQAIPVFCGDLNSSSPAEAVVDYFTTGDIPADHRDWRNGPYFTWSNRECEGIDRPTTKGPLGIHLHHGVKCLAHVPEEGYTNAVCGWKGIIDHIFYDRYHLRPLWSLPILSDADVESCNGALPYKCYGSDHVMITTEFKTL</sequence>
<dbReference type="EMBL" id="JABANM010011948">
    <property type="protein sequence ID" value="KAF4736832.1"/>
    <property type="molecule type" value="Genomic_DNA"/>
</dbReference>
<comment type="caution">
    <text evidence="3">The sequence shown here is derived from an EMBL/GenBank/DDBJ whole genome shotgun (WGS) entry which is preliminary data.</text>
</comment>
<dbReference type="InterPro" id="IPR036691">
    <property type="entry name" value="Endo/exonu/phosph_ase_sf"/>
</dbReference>
<name>A0A7J6SW67_PEROL</name>
<feature type="domain" description="Endonuclease/exonuclease/phosphatase" evidence="2">
    <location>
        <begin position="254"/>
        <end position="583"/>
    </location>
</feature>
<dbReference type="GO" id="GO:0000288">
    <property type="term" value="P:nuclear-transcribed mRNA catabolic process, deadenylation-dependent decay"/>
    <property type="evidence" value="ECO:0007669"/>
    <property type="project" value="TreeGrafter"/>
</dbReference>
<evidence type="ECO:0000256" key="1">
    <source>
        <dbReference type="SAM" id="MobiDB-lite"/>
    </source>
</evidence>
<dbReference type="InterPro" id="IPR050410">
    <property type="entry name" value="CCR4/nocturin_mRNA_transcr"/>
</dbReference>
<dbReference type="Pfam" id="PF03372">
    <property type="entry name" value="Exo_endo_phos"/>
    <property type="match status" value="1"/>
</dbReference>
<accession>A0A7J6SW67</accession>
<dbReference type="PANTHER" id="PTHR12121:SF37">
    <property type="entry name" value="2',5'-PHOSPHODIESTERASE 12"/>
    <property type="match status" value="1"/>
</dbReference>